<dbReference type="PANTHER" id="PTHR46663:SF3">
    <property type="entry name" value="SLL0267 PROTEIN"/>
    <property type="match status" value="1"/>
</dbReference>
<geneLocation type="plasmid" evidence="3 4">
    <name>unnamed</name>
</geneLocation>
<organism evidence="3 4">
    <name type="scientific">Burkholderia pyrrocinia</name>
    <name type="common">Pseudomonas pyrrocinia</name>
    <dbReference type="NCBI Taxonomy" id="60550"/>
    <lineage>
        <taxon>Bacteria</taxon>
        <taxon>Pseudomonadati</taxon>
        <taxon>Pseudomonadota</taxon>
        <taxon>Betaproteobacteria</taxon>
        <taxon>Burkholderiales</taxon>
        <taxon>Burkholderiaceae</taxon>
        <taxon>Burkholderia</taxon>
        <taxon>Burkholderia cepacia complex</taxon>
    </lineage>
</organism>
<dbReference type="EC" id="2.7.7.65" evidence="3"/>
<evidence type="ECO:0000313" key="4">
    <source>
        <dbReference type="Proteomes" id="UP001484179"/>
    </source>
</evidence>
<keyword evidence="3" id="KW-0614">Plasmid</keyword>
<dbReference type="Gene3D" id="3.30.70.270">
    <property type="match status" value="1"/>
</dbReference>
<dbReference type="GO" id="GO:0052621">
    <property type="term" value="F:diguanylate cyclase activity"/>
    <property type="evidence" value="ECO:0007669"/>
    <property type="project" value="UniProtKB-EC"/>
</dbReference>
<dbReference type="SUPFAM" id="SSF55073">
    <property type="entry name" value="Nucleotide cyclase"/>
    <property type="match status" value="1"/>
</dbReference>
<keyword evidence="4" id="KW-1185">Reference proteome</keyword>
<dbReference type="Pfam" id="PF00990">
    <property type="entry name" value="GGDEF"/>
    <property type="match status" value="1"/>
</dbReference>
<dbReference type="Proteomes" id="UP001484179">
    <property type="component" value="Plasmid unnamed"/>
</dbReference>
<evidence type="ECO:0000313" key="3">
    <source>
        <dbReference type="EMBL" id="WZW59217.1"/>
    </source>
</evidence>
<evidence type="ECO:0000259" key="2">
    <source>
        <dbReference type="PROSITE" id="PS50887"/>
    </source>
</evidence>
<dbReference type="InterPro" id="IPR043128">
    <property type="entry name" value="Rev_trsase/Diguanyl_cyclase"/>
</dbReference>
<feature type="region of interest" description="Disordered" evidence="1">
    <location>
        <begin position="47"/>
        <end position="69"/>
    </location>
</feature>
<dbReference type="NCBIfam" id="TIGR00254">
    <property type="entry name" value="GGDEF"/>
    <property type="match status" value="1"/>
</dbReference>
<dbReference type="InterPro" id="IPR052163">
    <property type="entry name" value="DGC-Regulatory_Protein"/>
</dbReference>
<dbReference type="RefSeq" id="WP_342312429.1">
    <property type="nucleotide sequence ID" value="NZ_CP150851.1"/>
</dbReference>
<accession>A0ABZ3BVJ4</accession>
<sequence>MEQAMSQARRTRHLVALMVPDLDRFKHVNDNFGHSVGDGLLRAVASRRASRRPCATAARSRGSAATSSS</sequence>
<gene>
    <name evidence="3" type="ORF">WN985_33200</name>
</gene>
<dbReference type="InterPro" id="IPR000160">
    <property type="entry name" value="GGDEF_dom"/>
</dbReference>
<name>A0ABZ3BVJ4_BURPY</name>
<evidence type="ECO:0000256" key="1">
    <source>
        <dbReference type="SAM" id="MobiDB-lite"/>
    </source>
</evidence>
<proteinExistence type="predicted"/>
<feature type="domain" description="GGDEF" evidence="2">
    <location>
        <begin position="13"/>
        <end position="69"/>
    </location>
</feature>
<protein>
    <submittedName>
        <fullName evidence="3">Diguanylate cyclase</fullName>
        <ecNumber evidence="3">2.7.7.65</ecNumber>
    </submittedName>
</protein>
<dbReference type="InterPro" id="IPR029787">
    <property type="entry name" value="Nucleotide_cyclase"/>
</dbReference>
<dbReference type="PANTHER" id="PTHR46663">
    <property type="entry name" value="DIGUANYLATE CYCLASE DGCT-RELATED"/>
    <property type="match status" value="1"/>
</dbReference>
<keyword evidence="3" id="KW-0808">Transferase</keyword>
<dbReference type="EMBL" id="CP150851">
    <property type="protein sequence ID" value="WZW59217.1"/>
    <property type="molecule type" value="Genomic_DNA"/>
</dbReference>
<dbReference type="PROSITE" id="PS50887">
    <property type="entry name" value="GGDEF"/>
    <property type="match status" value="1"/>
</dbReference>
<keyword evidence="3" id="KW-0548">Nucleotidyltransferase</keyword>
<reference evidence="3 4" key="1">
    <citation type="submission" date="2024-04" db="EMBL/GenBank/DDBJ databases">
        <title>Biological Control Activity of Plant Growth Promoting Rhizobacteria Burkholderia pyrrocinia BX1 against Tobacco black shank Introduction Tobacco black shank (TBS) caused by the oomycete Phytophthora. nicotianae (P. nicotianae) has become a destructive soil.</title>
        <authorList>
            <person name="Liu X."/>
            <person name="Shu C."/>
        </authorList>
    </citation>
    <scope>NUCLEOTIDE SEQUENCE [LARGE SCALE GENOMIC DNA]</scope>
    <source>
        <strain evidence="3 4">BX1</strain>
        <plasmid evidence="3 4">unnamed</plasmid>
    </source>
</reference>